<dbReference type="AlphaFoldDB" id="A0A212K3R8"/>
<evidence type="ECO:0000256" key="1">
    <source>
        <dbReference type="SAM" id="Phobius"/>
    </source>
</evidence>
<feature type="transmembrane region" description="Helical" evidence="1">
    <location>
        <begin position="147"/>
        <end position="167"/>
    </location>
</feature>
<reference evidence="2" key="1">
    <citation type="submission" date="2016-04" db="EMBL/GenBank/DDBJ databases">
        <authorList>
            <person name="Evans L.H."/>
            <person name="Alamgir A."/>
            <person name="Owens N."/>
            <person name="Weber N.D."/>
            <person name="Virtaneva K."/>
            <person name="Barbian K."/>
            <person name="Babar A."/>
            <person name="Rosenke K."/>
        </authorList>
    </citation>
    <scope>NUCLEOTIDE SEQUENCE</scope>
    <source>
        <strain evidence="2">86-1</strain>
    </source>
</reference>
<organism evidence="2">
    <name type="scientific">uncultured Dysgonomonas sp</name>
    <dbReference type="NCBI Taxonomy" id="206096"/>
    <lineage>
        <taxon>Bacteria</taxon>
        <taxon>Pseudomonadati</taxon>
        <taxon>Bacteroidota</taxon>
        <taxon>Bacteroidia</taxon>
        <taxon>Bacteroidales</taxon>
        <taxon>Dysgonomonadaceae</taxon>
        <taxon>Dysgonomonas</taxon>
        <taxon>environmental samples</taxon>
    </lineage>
</organism>
<dbReference type="Pfam" id="PF10947">
    <property type="entry name" value="DUF2628"/>
    <property type="match status" value="1"/>
</dbReference>
<feature type="transmembrane region" description="Helical" evidence="1">
    <location>
        <begin position="99"/>
        <end position="115"/>
    </location>
</feature>
<protein>
    <recommendedName>
        <fullName evidence="3">DUF2628 domain-containing protein</fullName>
    </recommendedName>
</protein>
<evidence type="ECO:0008006" key="3">
    <source>
        <dbReference type="Google" id="ProtNLM"/>
    </source>
</evidence>
<dbReference type="RefSeq" id="WP_296944026.1">
    <property type="nucleotide sequence ID" value="NZ_LT599032.1"/>
</dbReference>
<name>A0A212K3R8_9BACT</name>
<gene>
    <name evidence="2" type="ORF">KL86DYS1_31349</name>
</gene>
<feature type="transmembrane region" description="Helical" evidence="1">
    <location>
        <begin position="68"/>
        <end position="87"/>
    </location>
</feature>
<dbReference type="EMBL" id="FLUM01000003">
    <property type="protein sequence ID" value="SBW06343.1"/>
    <property type="molecule type" value="Genomic_DNA"/>
</dbReference>
<proteinExistence type="predicted"/>
<feature type="transmembrane region" description="Helical" evidence="1">
    <location>
        <begin position="40"/>
        <end position="61"/>
    </location>
</feature>
<keyword evidence="1" id="KW-0812">Transmembrane</keyword>
<keyword evidence="1" id="KW-1133">Transmembrane helix</keyword>
<accession>A0A212K3R8</accession>
<sequence length="175" mass="20319">MLNDRQENSLLDDIIDDKLYYRTFFGKDPDYYEERYEKMLAGRATVFNAYAFFLGFFWLAYRKMYVEIAALVGIMVVIECIMIFALGIDDPSIDRVTNFIWAIIIGLYANTFYFKKAERTVRQAKEMYANTGDQLDYVEKEGGVSAIGPWIVGAVFIAIVIGTMFLYDYLAVYDY</sequence>
<keyword evidence="1" id="KW-0472">Membrane</keyword>
<dbReference type="InterPro" id="IPR024399">
    <property type="entry name" value="DUF2628"/>
</dbReference>
<evidence type="ECO:0000313" key="2">
    <source>
        <dbReference type="EMBL" id="SBW06343.1"/>
    </source>
</evidence>